<name>A0A8S8ZGW5_SORMA</name>
<proteinExistence type="predicted"/>
<dbReference type="EMBL" id="NMPR01000187">
    <property type="protein sequence ID" value="KAA8628388.1"/>
    <property type="molecule type" value="Genomic_DNA"/>
</dbReference>
<feature type="region of interest" description="Disordered" evidence="1">
    <location>
        <begin position="116"/>
        <end position="136"/>
    </location>
</feature>
<gene>
    <name evidence="2" type="ORF">SMACR_00166</name>
</gene>
<feature type="compositionally biased region" description="Low complexity" evidence="1">
    <location>
        <begin position="123"/>
        <end position="136"/>
    </location>
</feature>
<dbReference type="Proteomes" id="UP000433876">
    <property type="component" value="Unassembled WGS sequence"/>
</dbReference>
<dbReference type="VEuPathDB" id="FungiDB:SMAC_00166"/>
<protein>
    <submittedName>
        <fullName evidence="2">Uncharacterized protein</fullName>
    </submittedName>
</protein>
<dbReference type="AlphaFoldDB" id="A0A8S8ZGW5"/>
<feature type="compositionally biased region" description="Low complexity" evidence="1">
    <location>
        <begin position="21"/>
        <end position="50"/>
    </location>
</feature>
<dbReference type="OMA" id="EDPYFNL"/>
<sequence length="228" mass="24714">MASFSSEDPYFNLFFTPAPTSSARSPRNGSSSASSRSRSPSPFPAITPTSTATPSLVRALMYSTSIPLSIMPSSKEAVITKSPILSALRTPVATADSTKTFDSGYFSSFSEETSLKPSAHRGSISSVNTTSSAATNSTSDAIEIRVTTVTTKITTKLDTMQRQFNKPTEEATVEELLARPPLKHSLSHYVKTARDRRMPTVDPEEERKRLEKVKAELLAAKAAFDLKI</sequence>
<feature type="region of interest" description="Disordered" evidence="1">
    <location>
        <begin position="15"/>
        <end position="50"/>
    </location>
</feature>
<evidence type="ECO:0000313" key="3">
    <source>
        <dbReference type="Proteomes" id="UP000433876"/>
    </source>
</evidence>
<organism evidence="2 3">
    <name type="scientific">Sordaria macrospora</name>
    <dbReference type="NCBI Taxonomy" id="5147"/>
    <lineage>
        <taxon>Eukaryota</taxon>
        <taxon>Fungi</taxon>
        <taxon>Dikarya</taxon>
        <taxon>Ascomycota</taxon>
        <taxon>Pezizomycotina</taxon>
        <taxon>Sordariomycetes</taxon>
        <taxon>Sordariomycetidae</taxon>
        <taxon>Sordariales</taxon>
        <taxon>Sordariaceae</taxon>
        <taxon>Sordaria</taxon>
    </lineage>
</organism>
<evidence type="ECO:0000256" key="1">
    <source>
        <dbReference type="SAM" id="MobiDB-lite"/>
    </source>
</evidence>
<comment type="caution">
    <text evidence="2">The sequence shown here is derived from an EMBL/GenBank/DDBJ whole genome shotgun (WGS) entry which is preliminary data.</text>
</comment>
<evidence type="ECO:0000313" key="2">
    <source>
        <dbReference type="EMBL" id="KAA8628388.1"/>
    </source>
</evidence>
<accession>A0A8S8ZGW5</accession>
<reference evidence="2 3" key="1">
    <citation type="submission" date="2017-07" db="EMBL/GenBank/DDBJ databases">
        <title>Genome sequence of the Sordaria macrospora wild type strain R19027.</title>
        <authorList>
            <person name="Nowrousian M."/>
            <person name="Teichert I."/>
            <person name="Kueck U."/>
        </authorList>
    </citation>
    <scope>NUCLEOTIDE SEQUENCE [LARGE SCALE GENOMIC DNA]</scope>
    <source>
        <strain evidence="2 3">R19027</strain>
        <tissue evidence="2">Mycelium</tissue>
    </source>
</reference>